<comment type="caution">
    <text evidence="2">The sequence shown here is derived from an EMBL/GenBank/DDBJ whole genome shotgun (WGS) entry which is preliminary data.</text>
</comment>
<dbReference type="PANTHER" id="PTHR36966">
    <property type="entry name" value="REP-ASSOCIATED TYROSINE TRANSPOSASE"/>
    <property type="match status" value="1"/>
</dbReference>
<proteinExistence type="predicted"/>
<dbReference type="SUPFAM" id="SSF143422">
    <property type="entry name" value="Transposase IS200-like"/>
    <property type="match status" value="1"/>
</dbReference>
<evidence type="ECO:0000313" key="2">
    <source>
        <dbReference type="EMBL" id="MBK9982099.1"/>
    </source>
</evidence>
<dbReference type="Proteomes" id="UP000808337">
    <property type="component" value="Unassembled WGS sequence"/>
</dbReference>
<dbReference type="AlphaFoldDB" id="A0A9D7SWC5"/>
<organism evidence="2 3">
    <name type="scientific">Candidatus Opimibacter skivensis</name>
    <dbReference type="NCBI Taxonomy" id="2982028"/>
    <lineage>
        <taxon>Bacteria</taxon>
        <taxon>Pseudomonadati</taxon>
        <taxon>Bacteroidota</taxon>
        <taxon>Saprospiria</taxon>
        <taxon>Saprospirales</taxon>
        <taxon>Saprospiraceae</taxon>
        <taxon>Candidatus Opimibacter</taxon>
    </lineage>
</organism>
<reference evidence="2 3" key="1">
    <citation type="submission" date="2020-10" db="EMBL/GenBank/DDBJ databases">
        <title>Connecting structure to function with the recovery of over 1000 high-quality activated sludge metagenome-assembled genomes encoding full-length rRNA genes using long-read sequencing.</title>
        <authorList>
            <person name="Singleton C.M."/>
            <person name="Petriglieri F."/>
            <person name="Kristensen J.M."/>
            <person name="Kirkegaard R.H."/>
            <person name="Michaelsen T.Y."/>
            <person name="Andersen M.H."/>
            <person name="Karst S.M."/>
            <person name="Dueholm M.S."/>
            <person name="Nielsen P.H."/>
            <person name="Albertsen M."/>
        </authorList>
    </citation>
    <scope>NUCLEOTIDE SEQUENCE [LARGE SCALE GENOMIC DNA]</scope>
    <source>
        <strain evidence="2">Ribe_18-Q3-R11-54_MAXAC.273</strain>
    </source>
</reference>
<feature type="domain" description="Transposase IS200-like" evidence="1">
    <location>
        <begin position="16"/>
        <end position="165"/>
    </location>
</feature>
<evidence type="ECO:0000313" key="3">
    <source>
        <dbReference type="Proteomes" id="UP000808337"/>
    </source>
</evidence>
<dbReference type="InterPro" id="IPR002686">
    <property type="entry name" value="Transposase_17"/>
</dbReference>
<accession>A0A9D7SWC5</accession>
<dbReference type="GO" id="GO:0006313">
    <property type="term" value="P:DNA transposition"/>
    <property type="evidence" value="ECO:0007669"/>
    <property type="project" value="InterPro"/>
</dbReference>
<dbReference type="GO" id="GO:0043565">
    <property type="term" value="F:sequence-specific DNA binding"/>
    <property type="evidence" value="ECO:0007669"/>
    <property type="project" value="TreeGrafter"/>
</dbReference>
<evidence type="ECO:0000259" key="1">
    <source>
        <dbReference type="SMART" id="SM01321"/>
    </source>
</evidence>
<dbReference type="EMBL" id="JADKGY010000001">
    <property type="protein sequence ID" value="MBK9982099.1"/>
    <property type="molecule type" value="Genomic_DNA"/>
</dbReference>
<dbReference type="InterPro" id="IPR052715">
    <property type="entry name" value="RAYT_transposase"/>
</dbReference>
<dbReference type="InterPro" id="IPR036515">
    <property type="entry name" value="Transposase_17_sf"/>
</dbReference>
<protein>
    <recommendedName>
        <fullName evidence="1">Transposase IS200-like domain-containing protein</fullName>
    </recommendedName>
</protein>
<name>A0A9D7SWC5_9BACT</name>
<sequence>MKPVRKRVRLKGYDYSRDGLYYFTSNVKNDVCFLGEIRNKKAYLNDFGKIVLEQWYWLEENYPYVVLHQFVVMPNHIHGILEISRENILNSTTFLSDTSTIKIKPFYDLIGAFKMTASKLIRIREKETNADNSYVPKFSWHRSFHDHIIRSNKAYLRISNYIVRNPENWKNDEYFPKSF</sequence>
<dbReference type="SMART" id="SM01321">
    <property type="entry name" value="Y1_Tnp"/>
    <property type="match status" value="1"/>
</dbReference>
<dbReference type="PANTHER" id="PTHR36966:SF1">
    <property type="entry name" value="REP-ASSOCIATED TYROSINE TRANSPOSASE"/>
    <property type="match status" value="1"/>
</dbReference>
<dbReference type="GO" id="GO:0004803">
    <property type="term" value="F:transposase activity"/>
    <property type="evidence" value="ECO:0007669"/>
    <property type="project" value="InterPro"/>
</dbReference>
<dbReference type="Gene3D" id="3.30.70.1290">
    <property type="entry name" value="Transposase IS200-like"/>
    <property type="match status" value="1"/>
</dbReference>
<gene>
    <name evidence="2" type="ORF">IPP15_06680</name>
</gene>